<keyword evidence="2" id="KW-1185">Reference proteome</keyword>
<sequence length="299" mass="33858">MSTLYQKFITSVRELSYDRFVTNLGHIQHNEGVLTISDNMLKVVNGGGDYLILDFSPETPVIDLINVLIVQAPDIVLSLGPSFYSSTDLCSDLVQVSDVSIDSPYAFYKKNFFSESTIAEVLAWFIEVHDVQILSTTTEEIFDELGRFFPVGHFATWCAYRLLEKRRVAEKATMSLDVSVTKNGITQNPVNTDVTVNATIGNLSLSENPSSQDFARIEKIGSENVFGDESSFWYRLQLHLRGIVEQRYKDFSLRPDVLRVSDTQLEKTSNYLAHFDSYPYTLSPYTRGLLDPSHTIFNE</sequence>
<evidence type="ECO:0000313" key="2">
    <source>
        <dbReference type="Proteomes" id="UP000585050"/>
    </source>
</evidence>
<proteinExistence type="predicted"/>
<dbReference type="AlphaFoldDB" id="A0A7X8SRF0"/>
<accession>A0A7X8SRF0</accession>
<evidence type="ECO:0000313" key="1">
    <source>
        <dbReference type="EMBL" id="NLR94882.1"/>
    </source>
</evidence>
<name>A0A7X8SRF0_9BACT</name>
<gene>
    <name evidence="1" type="ORF">HGP29_26995</name>
</gene>
<organism evidence="1 2">
    <name type="scientific">Flammeovirga agarivorans</name>
    <dbReference type="NCBI Taxonomy" id="2726742"/>
    <lineage>
        <taxon>Bacteria</taxon>
        <taxon>Pseudomonadati</taxon>
        <taxon>Bacteroidota</taxon>
        <taxon>Cytophagia</taxon>
        <taxon>Cytophagales</taxon>
        <taxon>Flammeovirgaceae</taxon>
        <taxon>Flammeovirga</taxon>
    </lineage>
</organism>
<dbReference type="RefSeq" id="WP_168885592.1">
    <property type="nucleotide sequence ID" value="NZ_JABAIL010000016.1"/>
</dbReference>
<reference evidence="1 2" key="1">
    <citation type="submission" date="2020-04" db="EMBL/GenBank/DDBJ databases">
        <title>Flammeovirga sp. SR4, a novel species isolated from seawater.</title>
        <authorList>
            <person name="Wang X."/>
        </authorList>
    </citation>
    <scope>NUCLEOTIDE SEQUENCE [LARGE SCALE GENOMIC DNA]</scope>
    <source>
        <strain evidence="1 2">SR4</strain>
    </source>
</reference>
<protein>
    <submittedName>
        <fullName evidence="1">Uncharacterized protein</fullName>
    </submittedName>
</protein>
<dbReference type="EMBL" id="JABAIL010000016">
    <property type="protein sequence ID" value="NLR94882.1"/>
    <property type="molecule type" value="Genomic_DNA"/>
</dbReference>
<dbReference type="Proteomes" id="UP000585050">
    <property type="component" value="Unassembled WGS sequence"/>
</dbReference>
<comment type="caution">
    <text evidence="1">The sequence shown here is derived from an EMBL/GenBank/DDBJ whole genome shotgun (WGS) entry which is preliminary data.</text>
</comment>